<keyword evidence="6" id="KW-1185">Reference proteome</keyword>
<evidence type="ECO:0000259" key="4">
    <source>
        <dbReference type="Pfam" id="PF00135"/>
    </source>
</evidence>
<dbReference type="SUPFAM" id="SSF53474">
    <property type="entry name" value="alpha/beta-Hydrolases"/>
    <property type="match status" value="1"/>
</dbReference>
<dbReference type="EC" id="3.1.1.-" evidence="3"/>
<organism evidence="5 6">
    <name type="scientific">Oidiodendron maius (strain Zn)</name>
    <dbReference type="NCBI Taxonomy" id="913774"/>
    <lineage>
        <taxon>Eukaryota</taxon>
        <taxon>Fungi</taxon>
        <taxon>Dikarya</taxon>
        <taxon>Ascomycota</taxon>
        <taxon>Pezizomycotina</taxon>
        <taxon>Leotiomycetes</taxon>
        <taxon>Leotiomycetes incertae sedis</taxon>
        <taxon>Myxotrichaceae</taxon>
        <taxon>Oidiodendron</taxon>
    </lineage>
</organism>
<dbReference type="PRINTS" id="PR00878">
    <property type="entry name" value="CHOLNESTRASE"/>
</dbReference>
<dbReference type="Pfam" id="PF00135">
    <property type="entry name" value="COesterase"/>
    <property type="match status" value="1"/>
</dbReference>
<comment type="similarity">
    <text evidence="1 3">Belongs to the type-B carboxylesterase/lipase family.</text>
</comment>
<dbReference type="PROSITE" id="PS00941">
    <property type="entry name" value="CARBOXYLESTERASE_B_2"/>
    <property type="match status" value="1"/>
</dbReference>
<evidence type="ECO:0000256" key="3">
    <source>
        <dbReference type="RuleBase" id="RU361235"/>
    </source>
</evidence>
<dbReference type="STRING" id="913774.A0A0C3GME2"/>
<dbReference type="ESTHER" id="9pezi-a0a0c3gme2">
    <property type="family name" value="Fungal_carboxylesterase_lipase"/>
</dbReference>
<dbReference type="AlphaFoldDB" id="A0A0C3GME2"/>
<evidence type="ECO:0000256" key="1">
    <source>
        <dbReference type="ARBA" id="ARBA00005964"/>
    </source>
</evidence>
<dbReference type="InterPro" id="IPR002018">
    <property type="entry name" value="CarbesteraseB"/>
</dbReference>
<keyword evidence="2 3" id="KW-0378">Hydrolase</keyword>
<sequence>PLRCTQSARYSNFTYADTSSRWWVEVQSGKQTFRGFRDRLSFRFLGVRYAPKPIRFGYPTPFTSNQLQSALTYGSECLQLPGVGSEDCLFLNIFTPYLPDTSKPTNVQKLKAAMLYIHGGGFIGGTGSDPEYDGGNMASRGDIVVVTINYRLGPFGFLPLNNSIARGNYGLADQVTALDWVRANIAAFGGDPNRITIAGQSAGAVSVHALLGSPQAVGKYIAAMPMSNLGGIGPLGIYASFPSIEEGSAIVATPVLSATNCSNAMSQVDCLREADGQVVPDYNRPLVKDGKYVTVDALPLNGSGLVANVHLLLGILHDEAGALIPYPTATMNASEALAAVGLNPNLSRSYPELFPVPPGANSTLDIFNMTVRASTDGALRCPDQSLAVAGVRNHLFKSVWFYEYGRSYQPLSFEVNVPVCDAPIDASHPYGDTAQPYFRCHGGDVYYTFGNLIRQGRPARDNIDVPFSQFIVDLFTSFIRSSNPNPDPKYLHDRGYQSTLEEVTRPGGIWDPVSDANNPTLRHLNWPADQITFQEISQCDVLGV</sequence>
<dbReference type="EMBL" id="KN832882">
    <property type="protein sequence ID" value="KIM97285.1"/>
    <property type="molecule type" value="Genomic_DNA"/>
</dbReference>
<evidence type="ECO:0000256" key="2">
    <source>
        <dbReference type="ARBA" id="ARBA00022801"/>
    </source>
</evidence>
<name>A0A0C3GME2_OIDMZ</name>
<protein>
    <recommendedName>
        <fullName evidence="3">Carboxylic ester hydrolase</fullName>
        <ecNumber evidence="3">3.1.1.-</ecNumber>
    </recommendedName>
</protein>
<dbReference type="InterPro" id="IPR019826">
    <property type="entry name" value="Carboxylesterase_B_AS"/>
</dbReference>
<feature type="domain" description="Carboxylesterase type B" evidence="4">
    <location>
        <begin position="43"/>
        <end position="499"/>
    </location>
</feature>
<dbReference type="GO" id="GO:0004104">
    <property type="term" value="F:cholinesterase activity"/>
    <property type="evidence" value="ECO:0007669"/>
    <property type="project" value="InterPro"/>
</dbReference>
<evidence type="ECO:0000313" key="6">
    <source>
        <dbReference type="Proteomes" id="UP000054321"/>
    </source>
</evidence>
<dbReference type="InterPro" id="IPR029058">
    <property type="entry name" value="AB_hydrolase_fold"/>
</dbReference>
<feature type="non-terminal residue" evidence="5">
    <location>
        <position position="1"/>
    </location>
</feature>
<gene>
    <name evidence="5" type="ORF">OIDMADRAFT_130866</name>
</gene>
<proteinExistence type="inferred from homology"/>
<dbReference type="InParanoid" id="A0A0C3GME2"/>
<dbReference type="PROSITE" id="PS00122">
    <property type="entry name" value="CARBOXYLESTERASE_B_1"/>
    <property type="match status" value="1"/>
</dbReference>
<dbReference type="Gene3D" id="3.40.50.1820">
    <property type="entry name" value="alpha/beta hydrolase"/>
    <property type="match status" value="1"/>
</dbReference>
<dbReference type="HOGENOM" id="CLU_006586_8_1_1"/>
<evidence type="ECO:0000313" key="5">
    <source>
        <dbReference type="EMBL" id="KIM97285.1"/>
    </source>
</evidence>
<dbReference type="InterPro" id="IPR000997">
    <property type="entry name" value="Cholinesterase"/>
</dbReference>
<dbReference type="Proteomes" id="UP000054321">
    <property type="component" value="Unassembled WGS sequence"/>
</dbReference>
<dbReference type="InterPro" id="IPR050309">
    <property type="entry name" value="Type-B_Carboxylest/Lipase"/>
</dbReference>
<accession>A0A0C3GME2</accession>
<dbReference type="PANTHER" id="PTHR11559">
    <property type="entry name" value="CARBOXYLESTERASE"/>
    <property type="match status" value="1"/>
</dbReference>
<reference evidence="6" key="2">
    <citation type="submission" date="2015-01" db="EMBL/GenBank/DDBJ databases">
        <title>Evolutionary Origins and Diversification of the Mycorrhizal Mutualists.</title>
        <authorList>
            <consortium name="DOE Joint Genome Institute"/>
            <consortium name="Mycorrhizal Genomics Consortium"/>
            <person name="Kohler A."/>
            <person name="Kuo A."/>
            <person name="Nagy L.G."/>
            <person name="Floudas D."/>
            <person name="Copeland A."/>
            <person name="Barry K.W."/>
            <person name="Cichocki N."/>
            <person name="Veneault-Fourrey C."/>
            <person name="LaButti K."/>
            <person name="Lindquist E.A."/>
            <person name="Lipzen A."/>
            <person name="Lundell T."/>
            <person name="Morin E."/>
            <person name="Murat C."/>
            <person name="Riley R."/>
            <person name="Ohm R."/>
            <person name="Sun H."/>
            <person name="Tunlid A."/>
            <person name="Henrissat B."/>
            <person name="Grigoriev I.V."/>
            <person name="Hibbett D.S."/>
            <person name="Martin F."/>
        </authorList>
    </citation>
    <scope>NUCLEOTIDE SEQUENCE [LARGE SCALE GENOMIC DNA]</scope>
    <source>
        <strain evidence="6">Zn</strain>
    </source>
</reference>
<dbReference type="InterPro" id="IPR019819">
    <property type="entry name" value="Carboxylesterase_B_CS"/>
</dbReference>
<reference evidence="5 6" key="1">
    <citation type="submission" date="2014-04" db="EMBL/GenBank/DDBJ databases">
        <authorList>
            <consortium name="DOE Joint Genome Institute"/>
            <person name="Kuo A."/>
            <person name="Martino E."/>
            <person name="Perotto S."/>
            <person name="Kohler A."/>
            <person name="Nagy L.G."/>
            <person name="Floudas D."/>
            <person name="Copeland A."/>
            <person name="Barry K.W."/>
            <person name="Cichocki N."/>
            <person name="Veneault-Fourrey C."/>
            <person name="LaButti K."/>
            <person name="Lindquist E.A."/>
            <person name="Lipzen A."/>
            <person name="Lundell T."/>
            <person name="Morin E."/>
            <person name="Murat C."/>
            <person name="Sun H."/>
            <person name="Tunlid A."/>
            <person name="Henrissat B."/>
            <person name="Grigoriev I.V."/>
            <person name="Hibbett D.S."/>
            <person name="Martin F."/>
            <person name="Nordberg H.P."/>
            <person name="Cantor M.N."/>
            <person name="Hua S.X."/>
        </authorList>
    </citation>
    <scope>NUCLEOTIDE SEQUENCE [LARGE SCALE GENOMIC DNA]</scope>
    <source>
        <strain evidence="5 6">Zn</strain>
    </source>
</reference>
<dbReference type="OrthoDB" id="408631at2759"/>